<dbReference type="InterPro" id="IPR016188">
    <property type="entry name" value="PurM-like_N"/>
</dbReference>
<feature type="domain" description="PurM-like C-terminal" evidence="3">
    <location>
        <begin position="152"/>
        <end position="303"/>
    </location>
</feature>
<evidence type="ECO:0000313" key="4">
    <source>
        <dbReference type="EMBL" id="HIR92509.1"/>
    </source>
</evidence>
<dbReference type="PANTHER" id="PTHR30303">
    <property type="entry name" value="HYDROGENASE ISOENZYMES FORMATION PROTEIN HYPE"/>
    <property type="match status" value="1"/>
</dbReference>
<dbReference type="InterPro" id="IPR036921">
    <property type="entry name" value="PurM-like_N_sf"/>
</dbReference>
<evidence type="ECO:0000259" key="3">
    <source>
        <dbReference type="Pfam" id="PF02769"/>
    </source>
</evidence>
<dbReference type="InterPro" id="IPR036676">
    <property type="entry name" value="PurM-like_C_sf"/>
</dbReference>
<dbReference type="Gene3D" id="3.30.1330.10">
    <property type="entry name" value="PurM-like, N-terminal domain"/>
    <property type="match status" value="1"/>
</dbReference>
<dbReference type="SUPFAM" id="SSF56042">
    <property type="entry name" value="PurM C-terminal domain-like"/>
    <property type="match status" value="1"/>
</dbReference>
<dbReference type="SUPFAM" id="SSF55326">
    <property type="entry name" value="PurM N-terminal domain-like"/>
    <property type="match status" value="1"/>
</dbReference>
<dbReference type="Gene3D" id="3.90.650.10">
    <property type="entry name" value="PurM-like C-terminal domain"/>
    <property type="match status" value="1"/>
</dbReference>
<protein>
    <submittedName>
        <fullName evidence="4">AIR synthase family protein</fullName>
    </submittedName>
</protein>
<dbReference type="EMBL" id="DVHU01000031">
    <property type="protein sequence ID" value="HIR92509.1"/>
    <property type="molecule type" value="Genomic_DNA"/>
</dbReference>
<comment type="similarity">
    <text evidence="1">Belongs to the HypE family.</text>
</comment>
<sequence length="328" mass="35701">MKIGKLPEQVLVRSVLRQVKHRRDEVLAGPAVGRDCAVVKLEPGEVMVLSSDPITGTVKDMGSHGIYVTANDLAVSGAEPLGVMLTLLLPEAVEEPELKELMRDAERACQQLNMEILGGHTEITNVVRQPLLSVTGVGKIREDQVLDLEDIRPGQDLVITKWIGLEATAILAKEKEEELLKQFSPEFVRTAQSFDQYLSVVEDARAAARVKVSAMHDVTEGGIFGALWEMAEGAGVGLEVDLKKIPIRQETVEVCEAFGLNPYHIMSSGSLLAVSEDGLGLVRELEKAGIPASLVGRTTGGNDRIVRNGEDVQYLTRPQTDELYKIMG</sequence>
<dbReference type="GO" id="GO:0051604">
    <property type="term" value="P:protein maturation"/>
    <property type="evidence" value="ECO:0007669"/>
    <property type="project" value="TreeGrafter"/>
</dbReference>
<evidence type="ECO:0000259" key="2">
    <source>
        <dbReference type="Pfam" id="PF00586"/>
    </source>
</evidence>
<accession>A0A9D1EJ37</accession>
<organism evidence="4 5">
    <name type="scientific">Candidatus Egerieimonas intestinavium</name>
    <dbReference type="NCBI Taxonomy" id="2840777"/>
    <lineage>
        <taxon>Bacteria</taxon>
        <taxon>Bacillati</taxon>
        <taxon>Bacillota</taxon>
        <taxon>Clostridia</taxon>
        <taxon>Lachnospirales</taxon>
        <taxon>Lachnospiraceae</taxon>
        <taxon>Lachnospiraceae incertae sedis</taxon>
        <taxon>Candidatus Egerieimonas</taxon>
    </lineage>
</organism>
<gene>
    <name evidence="4" type="ORF">IAB98_03680</name>
</gene>
<dbReference type="Pfam" id="PF02769">
    <property type="entry name" value="AIRS_C"/>
    <property type="match status" value="1"/>
</dbReference>
<dbReference type="PANTHER" id="PTHR30303:SF4">
    <property type="entry name" value="HYDROGENASE EXPRESSION_FORMATION PROTEIN HYPE"/>
    <property type="match status" value="1"/>
</dbReference>
<dbReference type="PIRSF" id="PIRSF005644">
    <property type="entry name" value="Hdrgns_mtr_HypE"/>
    <property type="match status" value="1"/>
</dbReference>
<dbReference type="Proteomes" id="UP000886841">
    <property type="component" value="Unassembled WGS sequence"/>
</dbReference>
<reference evidence="4" key="1">
    <citation type="submission" date="2020-10" db="EMBL/GenBank/DDBJ databases">
        <authorList>
            <person name="Gilroy R."/>
        </authorList>
    </citation>
    <scope>NUCLEOTIDE SEQUENCE</scope>
    <source>
        <strain evidence="4">ChiSxjej1B13-7041</strain>
    </source>
</reference>
<dbReference type="AlphaFoldDB" id="A0A9D1EJ37"/>
<dbReference type="InterPro" id="IPR011854">
    <property type="entry name" value="HypE"/>
</dbReference>
<evidence type="ECO:0000256" key="1">
    <source>
        <dbReference type="ARBA" id="ARBA00006243"/>
    </source>
</evidence>
<feature type="domain" description="PurM-like N-terminal" evidence="2">
    <location>
        <begin position="33"/>
        <end position="140"/>
    </location>
</feature>
<dbReference type="Pfam" id="PF00586">
    <property type="entry name" value="AIRS"/>
    <property type="match status" value="1"/>
</dbReference>
<dbReference type="InterPro" id="IPR010918">
    <property type="entry name" value="PurM-like_C_dom"/>
</dbReference>
<evidence type="ECO:0000313" key="5">
    <source>
        <dbReference type="Proteomes" id="UP000886841"/>
    </source>
</evidence>
<proteinExistence type="inferred from homology"/>
<comment type="caution">
    <text evidence="4">The sequence shown here is derived from an EMBL/GenBank/DDBJ whole genome shotgun (WGS) entry which is preliminary data.</text>
</comment>
<name>A0A9D1EJ37_9FIRM</name>
<dbReference type="CDD" id="cd06061">
    <property type="entry name" value="PurM-like1"/>
    <property type="match status" value="1"/>
</dbReference>
<reference evidence="4" key="2">
    <citation type="journal article" date="2021" name="PeerJ">
        <title>Extensive microbial diversity within the chicken gut microbiome revealed by metagenomics and culture.</title>
        <authorList>
            <person name="Gilroy R."/>
            <person name="Ravi A."/>
            <person name="Getino M."/>
            <person name="Pursley I."/>
            <person name="Horton D.L."/>
            <person name="Alikhan N.F."/>
            <person name="Baker D."/>
            <person name="Gharbi K."/>
            <person name="Hall N."/>
            <person name="Watson M."/>
            <person name="Adriaenssens E.M."/>
            <person name="Foster-Nyarko E."/>
            <person name="Jarju S."/>
            <person name="Secka A."/>
            <person name="Antonio M."/>
            <person name="Oren A."/>
            <person name="Chaudhuri R.R."/>
            <person name="La Ragione R."/>
            <person name="Hildebrand F."/>
            <person name="Pallen M.J."/>
        </authorList>
    </citation>
    <scope>NUCLEOTIDE SEQUENCE</scope>
    <source>
        <strain evidence="4">ChiSxjej1B13-7041</strain>
    </source>
</reference>